<organism evidence="1 2">
    <name type="scientific">Strongylus vulgaris</name>
    <name type="common">Blood worm</name>
    <dbReference type="NCBI Taxonomy" id="40348"/>
    <lineage>
        <taxon>Eukaryota</taxon>
        <taxon>Metazoa</taxon>
        <taxon>Ecdysozoa</taxon>
        <taxon>Nematoda</taxon>
        <taxon>Chromadorea</taxon>
        <taxon>Rhabditida</taxon>
        <taxon>Rhabditina</taxon>
        <taxon>Rhabditomorpha</taxon>
        <taxon>Strongyloidea</taxon>
        <taxon>Strongylidae</taxon>
        <taxon>Strongylus</taxon>
    </lineage>
</organism>
<dbReference type="AlphaFoldDB" id="A0A3P7IUA2"/>
<evidence type="ECO:0000313" key="2">
    <source>
        <dbReference type="Proteomes" id="UP000270094"/>
    </source>
</evidence>
<proteinExistence type="predicted"/>
<reference evidence="1 2" key="1">
    <citation type="submission" date="2018-11" db="EMBL/GenBank/DDBJ databases">
        <authorList>
            <consortium name="Pathogen Informatics"/>
        </authorList>
    </citation>
    <scope>NUCLEOTIDE SEQUENCE [LARGE SCALE GENOMIC DNA]</scope>
</reference>
<evidence type="ECO:0000313" key="1">
    <source>
        <dbReference type="EMBL" id="VDM76531.1"/>
    </source>
</evidence>
<name>A0A3P7IUA2_STRVU</name>
<keyword evidence="2" id="KW-1185">Reference proteome</keyword>
<accession>A0A3P7IUA2</accession>
<dbReference type="EMBL" id="UYYB01097186">
    <property type="protein sequence ID" value="VDM76531.1"/>
    <property type="molecule type" value="Genomic_DNA"/>
</dbReference>
<protein>
    <submittedName>
        <fullName evidence="1">Uncharacterized protein</fullName>
    </submittedName>
</protein>
<dbReference type="Proteomes" id="UP000270094">
    <property type="component" value="Unassembled WGS sequence"/>
</dbReference>
<gene>
    <name evidence="1" type="ORF">SVUK_LOCUS11529</name>
</gene>
<sequence>MEGTGYDDPDDLPLIRPSVPDAAIEGNKTISSLLLMRFS</sequence>